<evidence type="ECO:0000256" key="3">
    <source>
        <dbReference type="ARBA" id="ARBA00022679"/>
    </source>
</evidence>
<dbReference type="InterPro" id="IPR029044">
    <property type="entry name" value="Nucleotide-diphossugar_trans"/>
</dbReference>
<comment type="caution">
    <text evidence="9">The sequence shown here is derived from an EMBL/GenBank/DDBJ whole genome shotgun (WGS) entry which is preliminary data.</text>
</comment>
<comment type="similarity">
    <text evidence="2">Belongs to the MNN1/MNT family.</text>
</comment>
<comment type="subcellular location">
    <subcellularLocation>
        <location evidence="1">Golgi apparatus membrane</location>
        <topology evidence="1">Single-pass type II membrane protein</topology>
    </subcellularLocation>
</comment>
<keyword evidence="6" id="KW-1133">Transmembrane helix</keyword>
<evidence type="ECO:0000256" key="7">
    <source>
        <dbReference type="ARBA" id="ARBA00023034"/>
    </source>
</evidence>
<evidence type="ECO:0000256" key="2">
    <source>
        <dbReference type="ARBA" id="ARBA00009105"/>
    </source>
</evidence>
<reference evidence="9 10" key="1">
    <citation type="submission" date="2024-04" db="EMBL/GenBank/DDBJ databases">
        <title>genome sequences of Mucor flavus KT1a and Helicostylum pulchrum KT1b strains isolated from the surface of a dry-aged beef.</title>
        <authorList>
            <person name="Toyotome T."/>
            <person name="Hosono M."/>
            <person name="Torimaru M."/>
            <person name="Fukuda K."/>
            <person name="Mikami N."/>
        </authorList>
    </citation>
    <scope>NUCLEOTIDE SEQUENCE [LARGE SCALE GENOMIC DNA]</scope>
    <source>
        <strain evidence="9 10">KT1a</strain>
    </source>
</reference>
<accession>A0ABP9YTK5</accession>
<dbReference type="PANTHER" id="PTHR31646:SF1">
    <property type="entry name" value="ALPHA-1,2-MANNOSYLTRANSFERASE MNN2"/>
    <property type="match status" value="1"/>
</dbReference>
<evidence type="ECO:0000313" key="10">
    <source>
        <dbReference type="Proteomes" id="UP001473302"/>
    </source>
</evidence>
<sequence length="413" mass="48341">MSNKAPSQMSACFPSIQDQHAIVSEEVSLPLAQPKFNTECLTENVERNVDNHHRDSHRKYWDQLSDKSIQLYKQGWKQFIAQEKVLAIPEWEQEQGIVFVAGNDDTLKRTMGTIRLLQNEFKCVLPIEIWHMEHEANTAASFESEVQSFKNVRLRDLSDFGLKVNSKVRKTNLGFKNVLYLDSDNIPTRDPTFLFSTKEFKQTGAIFWPDFWKTAAENKIFRILEIECQDTWEQESGQIVVDKKRHWLPLQLSWFMQFYHELYFNLLNGDKDTFQYAWQALDAPFYRIKTFVGMAGLLVQGKFCGHSMLQYMDNMEEPLFVHANLMKQMPKKVFIKNEAERPWHLIKRYVDDQANTYLKPVFYMTNQSNPMGCMNFATRSTFDESPSFVDSFDEVLQSFQDLYFQSGGIGGYT</sequence>
<evidence type="ECO:0000256" key="5">
    <source>
        <dbReference type="ARBA" id="ARBA00022968"/>
    </source>
</evidence>
<dbReference type="Pfam" id="PF11051">
    <property type="entry name" value="Mannosyl_trans3"/>
    <property type="match status" value="2"/>
</dbReference>
<evidence type="ECO:0000313" key="9">
    <source>
        <dbReference type="EMBL" id="GAA5810180.1"/>
    </source>
</evidence>
<keyword evidence="4" id="KW-0812">Transmembrane</keyword>
<keyword evidence="3" id="KW-0808">Transferase</keyword>
<organism evidence="9 10">
    <name type="scientific">Mucor flavus</name>
    <dbReference type="NCBI Taxonomy" id="439312"/>
    <lineage>
        <taxon>Eukaryota</taxon>
        <taxon>Fungi</taxon>
        <taxon>Fungi incertae sedis</taxon>
        <taxon>Mucoromycota</taxon>
        <taxon>Mucoromycotina</taxon>
        <taxon>Mucoromycetes</taxon>
        <taxon>Mucorales</taxon>
        <taxon>Mucorineae</taxon>
        <taxon>Mucoraceae</taxon>
        <taxon>Mucor</taxon>
    </lineage>
</organism>
<dbReference type="EMBL" id="BAABUK010000006">
    <property type="protein sequence ID" value="GAA5810180.1"/>
    <property type="molecule type" value="Genomic_DNA"/>
</dbReference>
<keyword evidence="10" id="KW-1185">Reference proteome</keyword>
<gene>
    <name evidence="9" type="ORF">MFLAVUS_003599</name>
</gene>
<evidence type="ECO:0000256" key="1">
    <source>
        <dbReference type="ARBA" id="ARBA00004323"/>
    </source>
</evidence>
<keyword evidence="8" id="KW-0472">Membrane</keyword>
<protein>
    <submittedName>
        <fullName evidence="9">Uncharacterized protein</fullName>
    </submittedName>
</protein>
<name>A0ABP9YTK5_9FUNG</name>
<keyword evidence="7" id="KW-0333">Golgi apparatus</keyword>
<dbReference type="SUPFAM" id="SSF53448">
    <property type="entry name" value="Nucleotide-diphospho-sugar transferases"/>
    <property type="match status" value="1"/>
</dbReference>
<dbReference type="Proteomes" id="UP001473302">
    <property type="component" value="Unassembled WGS sequence"/>
</dbReference>
<dbReference type="InterPro" id="IPR022751">
    <property type="entry name" value="Alpha_mannosyltransferase"/>
</dbReference>
<dbReference type="PANTHER" id="PTHR31646">
    <property type="entry name" value="ALPHA-1,2-MANNOSYLTRANSFERASE MNN2"/>
    <property type="match status" value="1"/>
</dbReference>
<evidence type="ECO:0000256" key="4">
    <source>
        <dbReference type="ARBA" id="ARBA00022692"/>
    </source>
</evidence>
<evidence type="ECO:0000256" key="6">
    <source>
        <dbReference type="ARBA" id="ARBA00022989"/>
    </source>
</evidence>
<keyword evidence="5" id="KW-0735">Signal-anchor</keyword>
<evidence type="ECO:0000256" key="8">
    <source>
        <dbReference type="ARBA" id="ARBA00023136"/>
    </source>
</evidence>
<proteinExistence type="inferred from homology"/>